<evidence type="ECO:0000256" key="6">
    <source>
        <dbReference type="ARBA" id="ARBA00022729"/>
    </source>
</evidence>
<accession>A0A4R5LZ12</accession>
<evidence type="ECO:0000256" key="10">
    <source>
        <dbReference type="ARBA" id="ARBA00023288"/>
    </source>
</evidence>
<keyword evidence="9" id="KW-0564">Palmitate</keyword>
<keyword evidence="7 11" id="KW-1133">Transmembrane helix</keyword>
<dbReference type="InterPro" id="IPR031381">
    <property type="entry name" value="YtcA"/>
</dbReference>
<comment type="subcellular location">
    <subcellularLocation>
        <location evidence="1">Membrane</location>
        <topology evidence="1">Multi-pass membrane protein</topology>
    </subcellularLocation>
</comment>
<sequence>MLLCLLLTALAGCSASPSISVLGAYFPSWMFCLLGALPMTLIVHAVLGRLQRERLLGPPVVAYSALLLLFSLLIWLLVFNS</sequence>
<protein>
    <recommendedName>
        <fullName evidence="3">Uncharacterized protein YtcA</fullName>
    </recommendedName>
</protein>
<dbReference type="OrthoDB" id="123105at2"/>
<keyword evidence="13" id="KW-1185">Reference proteome</keyword>
<comment type="similarity">
    <text evidence="2">Belongs to the YtcA family.</text>
</comment>
<dbReference type="GO" id="GO:0016020">
    <property type="term" value="C:membrane"/>
    <property type="evidence" value="ECO:0007669"/>
    <property type="project" value="UniProtKB-SubCell"/>
</dbReference>
<keyword evidence="10" id="KW-0449">Lipoprotein</keyword>
<evidence type="ECO:0000256" key="5">
    <source>
        <dbReference type="ARBA" id="ARBA00022692"/>
    </source>
</evidence>
<comment type="caution">
    <text evidence="12">The sequence shown here is derived from an EMBL/GenBank/DDBJ whole genome shotgun (WGS) entry which is preliminary data.</text>
</comment>
<evidence type="ECO:0000256" key="4">
    <source>
        <dbReference type="ARBA" id="ARBA00022475"/>
    </source>
</evidence>
<keyword evidence="6" id="KW-0732">Signal</keyword>
<dbReference type="Proteomes" id="UP000295722">
    <property type="component" value="Unassembled WGS sequence"/>
</dbReference>
<organism evidence="12 13">
    <name type="scientific">Paraburkholderia silviterrae</name>
    <dbReference type="NCBI Taxonomy" id="2528715"/>
    <lineage>
        <taxon>Bacteria</taxon>
        <taxon>Pseudomonadati</taxon>
        <taxon>Pseudomonadota</taxon>
        <taxon>Betaproteobacteria</taxon>
        <taxon>Burkholderiales</taxon>
        <taxon>Burkholderiaceae</taxon>
        <taxon>Paraburkholderia</taxon>
    </lineage>
</organism>
<evidence type="ECO:0000256" key="11">
    <source>
        <dbReference type="SAM" id="Phobius"/>
    </source>
</evidence>
<keyword evidence="8 11" id="KW-0472">Membrane</keyword>
<dbReference type="AlphaFoldDB" id="A0A4R5LZ12"/>
<evidence type="ECO:0000256" key="7">
    <source>
        <dbReference type="ARBA" id="ARBA00022989"/>
    </source>
</evidence>
<dbReference type="EMBL" id="SMRP01000039">
    <property type="protein sequence ID" value="TDG17781.1"/>
    <property type="molecule type" value="Genomic_DNA"/>
</dbReference>
<dbReference type="Pfam" id="PF17090">
    <property type="entry name" value="Ytca"/>
    <property type="match status" value="1"/>
</dbReference>
<evidence type="ECO:0000256" key="2">
    <source>
        <dbReference type="ARBA" id="ARBA00008208"/>
    </source>
</evidence>
<keyword evidence="5 11" id="KW-0812">Transmembrane</keyword>
<reference evidence="12 13" key="1">
    <citation type="submission" date="2019-03" db="EMBL/GenBank/DDBJ databases">
        <title>Paraburkholderia sp. 4M-K11, isolated from subtropical forest soil.</title>
        <authorList>
            <person name="Gao Z.-H."/>
            <person name="Qiu L.-H."/>
        </authorList>
    </citation>
    <scope>NUCLEOTIDE SEQUENCE [LARGE SCALE GENOMIC DNA]</scope>
    <source>
        <strain evidence="12 13">4M-K11</strain>
    </source>
</reference>
<evidence type="ECO:0000313" key="12">
    <source>
        <dbReference type="EMBL" id="TDG17781.1"/>
    </source>
</evidence>
<gene>
    <name evidence="12" type="ORF">EYW47_36660</name>
</gene>
<evidence type="ECO:0000256" key="3">
    <source>
        <dbReference type="ARBA" id="ARBA00021237"/>
    </source>
</evidence>
<evidence type="ECO:0000313" key="13">
    <source>
        <dbReference type="Proteomes" id="UP000295722"/>
    </source>
</evidence>
<keyword evidence="4" id="KW-1003">Cell membrane</keyword>
<feature type="transmembrane region" description="Helical" evidence="11">
    <location>
        <begin position="60"/>
        <end position="78"/>
    </location>
</feature>
<evidence type="ECO:0000256" key="8">
    <source>
        <dbReference type="ARBA" id="ARBA00023136"/>
    </source>
</evidence>
<evidence type="ECO:0000256" key="9">
    <source>
        <dbReference type="ARBA" id="ARBA00023139"/>
    </source>
</evidence>
<feature type="transmembrane region" description="Helical" evidence="11">
    <location>
        <begin position="25"/>
        <end position="48"/>
    </location>
</feature>
<proteinExistence type="inferred from homology"/>
<name>A0A4R5LZ12_9BURK</name>
<evidence type="ECO:0000256" key="1">
    <source>
        <dbReference type="ARBA" id="ARBA00004141"/>
    </source>
</evidence>